<dbReference type="Gene3D" id="3.40.50.720">
    <property type="entry name" value="NAD(P)-binding Rossmann-like Domain"/>
    <property type="match status" value="1"/>
</dbReference>
<dbReference type="InterPro" id="IPR028939">
    <property type="entry name" value="P5C_Rdtase_cat_N"/>
</dbReference>
<dbReference type="PANTHER" id="PTHR11645:SF0">
    <property type="entry name" value="PYRROLINE-5-CARBOXYLATE REDUCTASE 3"/>
    <property type="match status" value="1"/>
</dbReference>
<dbReference type="SUPFAM" id="SSF51735">
    <property type="entry name" value="NAD(P)-binding Rossmann-fold domains"/>
    <property type="match status" value="1"/>
</dbReference>
<reference evidence="6" key="1">
    <citation type="submission" date="2020-05" db="EMBL/GenBank/DDBJ databases">
        <authorList>
            <person name="Chiriac C."/>
            <person name="Salcher M."/>
            <person name="Ghai R."/>
            <person name="Kavagutti S V."/>
        </authorList>
    </citation>
    <scope>NUCLEOTIDE SEQUENCE</scope>
</reference>
<dbReference type="PIRSF" id="PIRSF000193">
    <property type="entry name" value="Pyrrol-5-carb_rd"/>
    <property type="match status" value="1"/>
</dbReference>
<evidence type="ECO:0000256" key="1">
    <source>
        <dbReference type="ARBA" id="ARBA00005525"/>
    </source>
</evidence>
<dbReference type="GO" id="GO:0055129">
    <property type="term" value="P:L-proline biosynthetic process"/>
    <property type="evidence" value="ECO:0007669"/>
    <property type="project" value="TreeGrafter"/>
</dbReference>
<evidence type="ECO:0000256" key="3">
    <source>
        <dbReference type="ARBA" id="ARBA00023002"/>
    </source>
</evidence>
<dbReference type="Pfam" id="PF03807">
    <property type="entry name" value="F420_oxidored"/>
    <property type="match status" value="1"/>
</dbReference>
<dbReference type="PROSITE" id="PS00521">
    <property type="entry name" value="P5CR"/>
    <property type="match status" value="1"/>
</dbReference>
<protein>
    <submittedName>
        <fullName evidence="6">Unannotated protein</fullName>
    </submittedName>
</protein>
<gene>
    <name evidence="6" type="ORF">UFOPK3608_00893</name>
</gene>
<feature type="domain" description="Pyrroline-5-carboxylate reductase dimerisation" evidence="5">
    <location>
        <begin position="165"/>
        <end position="269"/>
    </location>
</feature>
<dbReference type="InterPro" id="IPR000304">
    <property type="entry name" value="Pyrroline-COOH_reductase"/>
</dbReference>
<comment type="similarity">
    <text evidence="1">Belongs to the pyrroline-5-carboxylate reductase family.</text>
</comment>
<evidence type="ECO:0000256" key="2">
    <source>
        <dbReference type="ARBA" id="ARBA00022857"/>
    </source>
</evidence>
<evidence type="ECO:0000313" key="6">
    <source>
        <dbReference type="EMBL" id="CAB4910331.1"/>
    </source>
</evidence>
<proteinExistence type="inferred from homology"/>
<name>A0A6J7GPQ6_9ZZZZ</name>
<sequence>MKSATTNKCIGFIGAGVMGSSIIKSLLSASVKPEQICVNEKSEERARQIKEQYKINLKSIGEIGQSCDVIFLAVKPQDLEAMLSELSSSLSDRSLIISIAAGKTTKFIEGNLKTKNAVVRVMPNTPAQIGKGVSAVSAGSNVSMDNLNLAKELLSASGVVVEVAESDQDAVTALSGSGPAYFFKFVEAMIKSGEQMGLTTEIATQLAIGTIAGSAAMLQESGLDAQTLRKNVTSPNGTTAAALDVFDKKDIEKIVSEAMAAAKKRAQELA</sequence>
<dbReference type="Gene3D" id="1.10.3730.10">
    <property type="entry name" value="ProC C-terminal domain-like"/>
    <property type="match status" value="1"/>
</dbReference>
<accession>A0A6J7GPQ6</accession>
<keyword evidence="2" id="KW-0521">NADP</keyword>
<dbReference type="EMBL" id="CAFBMP010000075">
    <property type="protein sequence ID" value="CAB4910331.1"/>
    <property type="molecule type" value="Genomic_DNA"/>
</dbReference>
<feature type="domain" description="Pyrroline-5-carboxylate reductase catalytic N-terminal" evidence="4">
    <location>
        <begin position="10"/>
        <end position="102"/>
    </location>
</feature>
<keyword evidence="3" id="KW-0560">Oxidoreductase</keyword>
<dbReference type="InterPro" id="IPR029036">
    <property type="entry name" value="P5CR_dimer"/>
</dbReference>
<dbReference type="FunFam" id="1.10.3730.10:FF:000001">
    <property type="entry name" value="Pyrroline-5-carboxylate reductase"/>
    <property type="match status" value="1"/>
</dbReference>
<dbReference type="InterPro" id="IPR008927">
    <property type="entry name" value="6-PGluconate_DH-like_C_sf"/>
</dbReference>
<dbReference type="InterPro" id="IPR053790">
    <property type="entry name" value="P5CR-like_CS"/>
</dbReference>
<dbReference type="Pfam" id="PF14748">
    <property type="entry name" value="P5CR_dimer"/>
    <property type="match status" value="1"/>
</dbReference>
<dbReference type="PANTHER" id="PTHR11645">
    <property type="entry name" value="PYRROLINE-5-CARBOXYLATE REDUCTASE"/>
    <property type="match status" value="1"/>
</dbReference>
<dbReference type="SUPFAM" id="SSF48179">
    <property type="entry name" value="6-phosphogluconate dehydrogenase C-terminal domain-like"/>
    <property type="match status" value="1"/>
</dbReference>
<evidence type="ECO:0000259" key="5">
    <source>
        <dbReference type="Pfam" id="PF14748"/>
    </source>
</evidence>
<dbReference type="NCBIfam" id="TIGR00112">
    <property type="entry name" value="proC"/>
    <property type="match status" value="1"/>
</dbReference>
<dbReference type="GO" id="GO:0004735">
    <property type="term" value="F:pyrroline-5-carboxylate reductase activity"/>
    <property type="evidence" value="ECO:0007669"/>
    <property type="project" value="InterPro"/>
</dbReference>
<dbReference type="HAMAP" id="MF_01925">
    <property type="entry name" value="P5C_reductase"/>
    <property type="match status" value="1"/>
</dbReference>
<organism evidence="6">
    <name type="scientific">freshwater metagenome</name>
    <dbReference type="NCBI Taxonomy" id="449393"/>
    <lineage>
        <taxon>unclassified sequences</taxon>
        <taxon>metagenomes</taxon>
        <taxon>ecological metagenomes</taxon>
    </lineage>
</organism>
<dbReference type="InterPro" id="IPR036291">
    <property type="entry name" value="NAD(P)-bd_dom_sf"/>
</dbReference>
<dbReference type="AlphaFoldDB" id="A0A6J7GPQ6"/>
<evidence type="ECO:0000259" key="4">
    <source>
        <dbReference type="Pfam" id="PF03807"/>
    </source>
</evidence>